<reference evidence="2" key="1">
    <citation type="submission" date="2016-09" db="EMBL/GenBank/DDBJ databases">
        <authorList>
            <person name="Gulvik C.A."/>
        </authorList>
    </citation>
    <scope>NUCLEOTIDE SEQUENCE [LARGE SCALE GENOMIC DNA]</scope>
    <source>
        <strain evidence="2">LMG 8895</strain>
    </source>
</reference>
<evidence type="ECO:0000313" key="2">
    <source>
        <dbReference type="Proteomes" id="UP000095094"/>
    </source>
</evidence>
<comment type="caution">
    <text evidence="1">The sequence shown here is derived from an EMBL/GenBank/DDBJ whole genome shotgun (WGS) entry which is preliminary data.</text>
</comment>
<gene>
    <name evidence="1" type="ORF">BCR25_10215</name>
</gene>
<proteinExistence type="predicted"/>
<accession>A0A1E5GB07</accession>
<dbReference type="AlphaFoldDB" id="A0A1E5GB07"/>
<name>A0A1E5GB07_9ENTE</name>
<dbReference type="Proteomes" id="UP000095094">
    <property type="component" value="Unassembled WGS sequence"/>
</dbReference>
<protein>
    <recommendedName>
        <fullName evidence="3">RES domain-containing protein</fullName>
    </recommendedName>
</protein>
<sequence length="269" mass="31353">MEKITKIQQKLSDFEKFLSPELTEEEISIKLMETFDQSKILIKSGEYNPGSKFYRARIIDSPNMDSLKSWKKQDFWGVPKEKISSYGRLNKPKESVFYLSAEPLQTLKEIGLESYDDQRYAVISCFETKKSFVSVYIGDHSSNSLDEKETIISNLYSSFFRNNFSKPVGNGTEYLYILSNAIVKNFYDLPSEVIQAWTYPAVENLNCYNVAFKSHVASTFLRYKGSIVVRRLDENLVIPICFNSNYQRQRVDIKWIKDEFNLDFHANDD</sequence>
<evidence type="ECO:0008006" key="3">
    <source>
        <dbReference type="Google" id="ProtNLM"/>
    </source>
</evidence>
<organism evidence="1 2">
    <name type="scientific">Enterococcus termitis</name>
    <dbReference type="NCBI Taxonomy" id="332950"/>
    <lineage>
        <taxon>Bacteria</taxon>
        <taxon>Bacillati</taxon>
        <taxon>Bacillota</taxon>
        <taxon>Bacilli</taxon>
        <taxon>Lactobacillales</taxon>
        <taxon>Enterococcaceae</taxon>
        <taxon>Enterococcus</taxon>
    </lineage>
</organism>
<dbReference type="OrthoDB" id="9804542at2"/>
<dbReference type="RefSeq" id="WP_069664622.1">
    <property type="nucleotide sequence ID" value="NZ_JBHUJJ010000001.1"/>
</dbReference>
<evidence type="ECO:0000313" key="1">
    <source>
        <dbReference type="EMBL" id="OEG09869.1"/>
    </source>
</evidence>
<dbReference type="EMBL" id="MIJY01000044">
    <property type="protein sequence ID" value="OEG09869.1"/>
    <property type="molecule type" value="Genomic_DNA"/>
</dbReference>
<keyword evidence="2" id="KW-1185">Reference proteome</keyword>